<keyword evidence="2" id="KW-0472">Membrane</keyword>
<feature type="coiled-coil region" evidence="1">
    <location>
        <begin position="474"/>
        <end position="541"/>
    </location>
</feature>
<protein>
    <submittedName>
        <fullName evidence="3">PDxFFG protein</fullName>
    </submittedName>
</protein>
<accession>A0ABZ2RW84</accession>
<proteinExistence type="predicted"/>
<sequence>MGKLNLKKHVWHKYAISAGILGSITAIALGSMYAYAQKSDDKHGKINPTKANDLITSFIDVRNEEPKTNFVEIHNNKKQIEYNPKADTVKFADNTIMSTDEYLNKYYQKHHALPYLNIKYGSFNFYNQYIEAVSPLEFFNFTKWFMSNVSWGPEILTLKSFSIVKGVEMHGNSITLGSHANKNKEYTTIKFFPDAFFGTLPMFSELDGRGNMQDSLTYKINKNILTAPELQDFLANIAKYNSFANISADTINKNYFRNINNVSTLKGQKVYAIRKKINSLYSSSAISEVEKNRLIHKSPYLTVIAANDEKTAREILKTKLENLKKVVSKSADFSDIDPNTVLLEEKTIINSLVKANDANNTDKLVDKILTLVFDDGSQYFIHQSFNEILTKNETNGHFEQLKNYLQIDKAIEKFKNDYEEIHDKFIEAIKKISKKDNWTGVELGNLVTQALNTKDKSDDVLYFTSQIGALDTQLADYTRAIEALDKAQKDLEKNNAEIDVMKADLQKLKDERQSSTDINKQAELDTRIKDLTNRINDAELLLAPLRNTISGINDLISTKAIIESKNNIIANRTASIKTYKDRIAKLESEISTLDSVEDVQKINFNNKEIRKFQKFIKHQTLLNDSDKAIVQNLQNTALGTDIVKEVTKVKTARIEELNTANIEWDNAKAELASFANISYNKDNSNDNIILTNFVQLVDDFDTYRNDYKATEPTKEEFVFSKDAAKLNEGFKRLNLYSNRISRALNTFTNDNTKDVEFKDYTFYQYDIAYIPSEIIAIETLADANIKSSLSWRDFYGISDFVNDRENILGKENLEFYAYSPKIHDAWAELQSKYPEKTKNINYDNLSQEIQSLDTKLAQLKSFIDSYEGQKSSDKENATSIFNLLKKYINNTKLPKDVKLLGFDSEFPIFQNEDEFKDFIDSDATLVKEYLDLILNGVTDSNIEFRKLGINQYLVKIKNDLQADKQDEFAKLLQAISNVVEATDKLDSSNVQSLNDYSKLLSDTRKLADVWKANASISHFVAYEQLLELASFKYDVEKAINIATDLVQNSNKYKEDLIAYEVNDLKKKEAEFKWNHLISILDIDSTTINEKLFDLLQTFETQNAVLSNNISEFITKKLEANKLSNKWIIDLLNFSNFDEVLAKRKYSSDLQVSELDTEINQLEQAINSSDEKIKELEPILEVRKKDLISELNTVLEADKATNKTKKQRIIELTDPIINSLSAFNSESVETDASGQTLRFQSWYSAIKESYDKQINELLNANSSALAQLSQNNLSTLQRAQLEDLVKKNSEFIQYWLKSLAQLDFFSNWFRDYETQLKQLKQKVEAEEVPATDIQRFLFNFIQVLTGFTNAPTQEVDKTIRRILFNLKNLTDENNKEITLNYRMSVHTAVEAYNDAIYRINNFKDNKTNYATKIAVLKAEKAKLDSYNVNASSQAELTRVSSELQNGKEKFQQYENDLANVQNILTSKANKTNPIDVKASELLQEINIEVQKDSLIEQAKQSLGEISQSSYVLNVEKAKLEQKEHASGYSSLYAEIQSLKKEFAKLIKTYPEEYKFGIFLRQVKSTGILGINPDSLDRQRTIDEINSSTVISDEWKNIITAYISNIEEIKDSATNIYASFENIKNKVHSIIIKLINANASLQTERTNFANEIVKQFEKKINTVFASVDTSKLASENAKELFKQLEELIKEFNFELVKNDIKDSYINLLEEEFKNLNSYLETVASEQHGYGSLLFAFLESQAWARTDRMQEKYARMFYPLIKHSLENNGVELNLIKQNIQAKINKFSSATVERTKLEKQLELLNNINNYVDSFAKFNNETELFDESEITDAFDVRVFFNATYKNLKKSEKKLDGQLVNVQKYLEKFNAILDTNLGDADIDKRLMPLFEKGVKVATDLIVDVRTNDLINYRKQIMIANNKLGDAIENANDLIVAKSRIELIDILTKKRLLKPGATNEEIDAVIHKVSLSNVSKEGTIIIFTMRETTQGDFAYEITDSATKKGYTSKYIKLNADANASKEVISVVNDLMSTLGYKKMVVPKIIKEQNEIKNPETGAWEKTYDLFAEAYENLTDSLLENVPFAGEWLDGPHIAKRINEDGYIEYKLENGPYLGFSKDSRVGLWAILKMSDPNFKGISTDFLKFVGAHEYGHHMTLNGAHDLSNRGSNPIFVSALTPNATPNINNYYSKDVVELYLKARTHVELDTKRLLDEFDVVQDYGEYATFKFPKLENGQITFEDKETDTVKSLEEDKDIWGVPLDSQDLQKALSNKNRRFLQNYTGMLEAVAARRKQNGIDGENEKWLSPFDLWIINAIDFYSGTLNPTVDSKFKNAKTVKYMIKDENGEYVFTDANINMLEGVLKDGMGNLVKFDSVTTEDGITLEPKVVEGIKDPATGNYVLISKVLMFNADGSPVISAPLNVRLDDKNDKNYDPNAIKYVNDQIQMIDRAIKSLIVIRFTINGWDGGNSRLSADPVIELDYPAIRNLFGNTVPSEVSAFFKNIYKDYVSVRDVNTGLYKVGVPNKIKPYNLNGSVDKSSAFPQDIPMSMIYGNPSVWNTDKSVGFGELMRTLFTSGNSFGNMMNGGNGQVLFISKDKQYIPNANINEAFADLFFKNSLPATYMTIFQAKKTLKWLSTYTPLFVTNNPASNAVWLMKNNNGSTIAGSNARDFEYASISKVGINYTDRLSRIDNNPLTGLFGLFKGENGELGSKVEFTDYQKWLDFITVDFKQSTFDENSNIVNWNVDYVNSKVDITKFKQVYKTNVIDKINTLDLPNSEKESLISKYSEFESLANEDTSNQMWANEIMRRFSTSLFAMFTSNLSLKDFENNKNLAWIFDKNVGYGEFKKQEFKMVNPDTKTWEISVDNLNKTYKKIADYLSVDVEQLNLFDALVFDGKIQAYTNQTTVAVQLQKFDLLSVFSSLATGAFKTAPSDDVTSYFKTKNERKYNEFFSDYTYSFAEVINRDNLQITYSPSRNEFGNMPSFLSGISESNTGLEYIVDGTATRKWLSKALKLRDTRGRNGIVNTIVEQEHLFDLEQEYKANAIGIKHKKRTMSVDKNLSETISYSNNYFGDFQSINNGWFKDRWYRDILNFKLYDDKGKDIVDETIRIKDLKGETVKTRTKAYWEYYIQSQGVGRRNISSIWRDSDKDAVSMFGYLTSDVADKANFLAFKDKATGEIKTLRITKENTSNMFYYKSQNIENEEKYDAGDKSVRHTLADEEYDFTDKNGHHKGVGFVAWASDYAIMSKYRNALLLPGHSYEIYFSSDSAGLKDKLLVDLGDWHSLAENGKTFSQAPIKISQYKVDRNKAYEYILDENNEKIYEPTIFINDQFNGVK</sequence>
<feature type="coiled-coil region" evidence="1">
    <location>
        <begin position="1668"/>
        <end position="1723"/>
    </location>
</feature>
<evidence type="ECO:0000256" key="2">
    <source>
        <dbReference type="SAM" id="Phobius"/>
    </source>
</evidence>
<evidence type="ECO:0000256" key="1">
    <source>
        <dbReference type="SAM" id="Coils"/>
    </source>
</evidence>
<feature type="coiled-coil region" evidence="1">
    <location>
        <begin position="1435"/>
        <end position="1462"/>
    </location>
</feature>
<dbReference type="RefSeq" id="WP_338822656.1">
    <property type="nucleotide sequence ID" value="NZ_CP148067.1"/>
</dbReference>
<keyword evidence="2" id="KW-1133">Transmembrane helix</keyword>
<dbReference type="NCBIfam" id="NF012210">
    <property type="entry name" value="PDxFFG"/>
    <property type="match status" value="1"/>
</dbReference>
<feature type="transmembrane region" description="Helical" evidence="2">
    <location>
        <begin position="12"/>
        <end position="36"/>
    </location>
</feature>
<name>A0ABZ2RW84_9BACT</name>
<evidence type="ECO:0000313" key="3">
    <source>
        <dbReference type="EMBL" id="WXL29061.1"/>
    </source>
</evidence>
<reference evidence="3" key="1">
    <citation type="submission" date="2024-03" db="EMBL/GenBank/DDBJ databases">
        <title>Complete genome sequence of Mycoplasma felifaucium Z921 isolated from the trachea of a cheetah.</title>
        <authorList>
            <person name="Spergser J."/>
        </authorList>
    </citation>
    <scope>NUCLEOTIDE SEQUENCE [LARGE SCALE GENOMIC DNA]</scope>
    <source>
        <strain evidence="3">Z921</strain>
    </source>
</reference>
<keyword evidence="1" id="KW-0175">Coiled coil</keyword>
<keyword evidence="4" id="KW-1185">Reference proteome</keyword>
<gene>
    <name evidence="3" type="ORF">WG617_00155</name>
</gene>
<evidence type="ECO:0000313" key="4">
    <source>
        <dbReference type="Proteomes" id="UP001477443"/>
    </source>
</evidence>
<feature type="coiled-coil region" evidence="1">
    <location>
        <begin position="569"/>
        <end position="596"/>
    </location>
</feature>
<dbReference type="EMBL" id="CP148067">
    <property type="protein sequence ID" value="WXL29061.1"/>
    <property type="molecule type" value="Genomic_DNA"/>
</dbReference>
<dbReference type="Proteomes" id="UP001477443">
    <property type="component" value="Chromosome"/>
</dbReference>
<organism evidence="3 4">
    <name type="scientific">Mycoplasmopsis felifaucium</name>
    <dbReference type="NCBI Taxonomy" id="35768"/>
    <lineage>
        <taxon>Bacteria</taxon>
        <taxon>Bacillati</taxon>
        <taxon>Mycoplasmatota</taxon>
        <taxon>Mycoplasmoidales</taxon>
        <taxon>Metamycoplasmataceae</taxon>
        <taxon>Mycoplasmopsis</taxon>
    </lineage>
</organism>
<keyword evidence="2" id="KW-0812">Transmembrane</keyword>